<dbReference type="RefSeq" id="XP_001840474.2">
    <property type="nucleotide sequence ID" value="XM_001840422.2"/>
</dbReference>
<gene>
    <name evidence="3" type="ORF">CC1G_07204</name>
</gene>
<protein>
    <submittedName>
        <fullName evidence="3">Uncharacterized protein</fullName>
    </submittedName>
</protein>
<dbReference type="KEGG" id="cci:CC1G_07204"/>
<comment type="caution">
    <text evidence="3">The sequence shown here is derived from an EMBL/GenBank/DDBJ whole genome shotgun (WGS) entry which is preliminary data.</text>
</comment>
<dbReference type="OrthoDB" id="152248at2759"/>
<accession>A8PCW1</accession>
<proteinExistence type="predicted"/>
<name>A8PCW1_COPC7</name>
<feature type="compositionally biased region" description="Basic and acidic residues" evidence="1">
    <location>
        <begin position="290"/>
        <end position="312"/>
    </location>
</feature>
<dbReference type="eggNOG" id="ENOG502R8BS">
    <property type="taxonomic scope" value="Eukaryota"/>
</dbReference>
<dbReference type="GeneID" id="6017128"/>
<sequence>MTSTLLKVYLTLSLVALRVAAIPLNVTSVGVIGTGCPPGTSSVDVDRVDGKVRVRIQGYKAEAGPGVPISYGRRNCRITLGYAIAAEKTLVKARISADADVRLSANNAYYCDPSQVEQGQGGTTIVGPTRGEAILTNIISPLVWSPCGEPTIVNLSNDLRVVNTDNRAGTGSIVLDDLYEATFVWRQCGEIPPPVPEQPEEPEPEDPEDPTPEEPTPEEPTPEEPTPEDPTPEEPEEPTPEPENPTPEPEDPTPEPEDPEPEQPEEPTPERPEEPEQPAPERPEEPEEPAPERPEEPEQPVPERPDEPEVEA</sequence>
<dbReference type="InterPro" id="IPR025649">
    <property type="entry name" value="DUF4360"/>
</dbReference>
<feature type="compositionally biased region" description="Basic and acidic residues" evidence="1">
    <location>
        <begin position="268"/>
        <end position="283"/>
    </location>
</feature>
<dbReference type="HOGENOM" id="CLU_891412_0_0_1"/>
<evidence type="ECO:0000313" key="3">
    <source>
        <dbReference type="EMBL" id="EAU81274.2"/>
    </source>
</evidence>
<organism evidence="3 4">
    <name type="scientific">Coprinopsis cinerea (strain Okayama-7 / 130 / ATCC MYA-4618 / FGSC 9003)</name>
    <name type="common">Inky cap fungus</name>
    <name type="synonym">Hormographiella aspergillata</name>
    <dbReference type="NCBI Taxonomy" id="240176"/>
    <lineage>
        <taxon>Eukaryota</taxon>
        <taxon>Fungi</taxon>
        <taxon>Dikarya</taxon>
        <taxon>Basidiomycota</taxon>
        <taxon>Agaricomycotina</taxon>
        <taxon>Agaricomycetes</taxon>
        <taxon>Agaricomycetidae</taxon>
        <taxon>Agaricales</taxon>
        <taxon>Agaricineae</taxon>
        <taxon>Psathyrellaceae</taxon>
        <taxon>Coprinopsis</taxon>
    </lineage>
</organism>
<feature type="compositionally biased region" description="Acidic residues" evidence="1">
    <location>
        <begin position="248"/>
        <end position="267"/>
    </location>
</feature>
<dbReference type="AlphaFoldDB" id="A8PCW1"/>
<feature type="region of interest" description="Disordered" evidence="1">
    <location>
        <begin position="189"/>
        <end position="312"/>
    </location>
</feature>
<evidence type="ECO:0000256" key="2">
    <source>
        <dbReference type="SAM" id="SignalP"/>
    </source>
</evidence>
<keyword evidence="4" id="KW-1185">Reference proteome</keyword>
<dbReference type="InParanoid" id="A8PCW1"/>
<dbReference type="Proteomes" id="UP000001861">
    <property type="component" value="Unassembled WGS sequence"/>
</dbReference>
<feature type="compositionally biased region" description="Acidic residues" evidence="1">
    <location>
        <begin position="198"/>
        <end position="240"/>
    </location>
</feature>
<feature type="chain" id="PRO_5002724767" evidence="2">
    <location>
        <begin position="22"/>
        <end position="312"/>
    </location>
</feature>
<evidence type="ECO:0000313" key="4">
    <source>
        <dbReference type="Proteomes" id="UP000001861"/>
    </source>
</evidence>
<dbReference type="PRINTS" id="PR01217">
    <property type="entry name" value="PRICHEXTENSN"/>
</dbReference>
<dbReference type="VEuPathDB" id="FungiDB:CC1G_07204"/>
<dbReference type="EMBL" id="AACS02000006">
    <property type="protein sequence ID" value="EAU81274.2"/>
    <property type="molecule type" value="Genomic_DNA"/>
</dbReference>
<dbReference type="STRING" id="240176.A8PCW1"/>
<feature type="signal peptide" evidence="2">
    <location>
        <begin position="1"/>
        <end position="21"/>
    </location>
</feature>
<keyword evidence="2" id="KW-0732">Signal</keyword>
<evidence type="ECO:0000256" key="1">
    <source>
        <dbReference type="SAM" id="MobiDB-lite"/>
    </source>
</evidence>
<dbReference type="Pfam" id="PF14273">
    <property type="entry name" value="DUF4360"/>
    <property type="match status" value="1"/>
</dbReference>
<reference evidence="3 4" key="1">
    <citation type="journal article" date="2010" name="Proc. Natl. Acad. Sci. U.S.A.">
        <title>Insights into evolution of multicellular fungi from the assembled chromosomes of the mushroom Coprinopsis cinerea (Coprinus cinereus).</title>
        <authorList>
            <person name="Stajich J.E."/>
            <person name="Wilke S.K."/>
            <person name="Ahren D."/>
            <person name="Au C.H."/>
            <person name="Birren B.W."/>
            <person name="Borodovsky M."/>
            <person name="Burns C."/>
            <person name="Canback B."/>
            <person name="Casselton L.A."/>
            <person name="Cheng C.K."/>
            <person name="Deng J."/>
            <person name="Dietrich F.S."/>
            <person name="Fargo D.C."/>
            <person name="Farman M.L."/>
            <person name="Gathman A.C."/>
            <person name="Goldberg J."/>
            <person name="Guigo R."/>
            <person name="Hoegger P.J."/>
            <person name="Hooker J.B."/>
            <person name="Huggins A."/>
            <person name="James T.Y."/>
            <person name="Kamada T."/>
            <person name="Kilaru S."/>
            <person name="Kodira C."/>
            <person name="Kues U."/>
            <person name="Kupfer D."/>
            <person name="Kwan H.S."/>
            <person name="Lomsadze A."/>
            <person name="Li W."/>
            <person name="Lilly W.W."/>
            <person name="Ma L.J."/>
            <person name="Mackey A.J."/>
            <person name="Manning G."/>
            <person name="Martin F."/>
            <person name="Muraguchi H."/>
            <person name="Natvig D.O."/>
            <person name="Palmerini H."/>
            <person name="Ramesh M.A."/>
            <person name="Rehmeyer C.J."/>
            <person name="Roe B.A."/>
            <person name="Shenoy N."/>
            <person name="Stanke M."/>
            <person name="Ter-Hovhannisyan V."/>
            <person name="Tunlid A."/>
            <person name="Velagapudi R."/>
            <person name="Vision T.J."/>
            <person name="Zeng Q."/>
            <person name="Zolan M.E."/>
            <person name="Pukkila P.J."/>
        </authorList>
    </citation>
    <scope>NUCLEOTIDE SEQUENCE [LARGE SCALE GENOMIC DNA]</scope>
    <source>
        <strain evidence="4">Okayama-7 / 130 / ATCC MYA-4618 / FGSC 9003</strain>
    </source>
</reference>